<gene>
    <name evidence="1" type="ORF">H9L14_12415</name>
</gene>
<sequence>MRAIPLLLAAAALTGCVTQPPPATRSAEAQAEFQKLIAGKVAGRPLTCLQSYRSGEMVTIDNSTVAFKNGSTVYVNHLIGECSGLKSGWYTLVTRSSGPGMCRGDIADVADVRTGMVVGSCAIGDFTPYTRT</sequence>
<name>A0ABX6T8W2_9SPHN</name>
<keyword evidence="2" id="KW-1185">Reference proteome</keyword>
<organism evidence="1 2">
    <name type="scientific">Sphingomonas sediminicola</name>
    <dbReference type="NCBI Taxonomy" id="386874"/>
    <lineage>
        <taxon>Bacteria</taxon>
        <taxon>Pseudomonadati</taxon>
        <taxon>Pseudomonadota</taxon>
        <taxon>Alphaproteobacteria</taxon>
        <taxon>Sphingomonadales</taxon>
        <taxon>Sphingomonadaceae</taxon>
        <taxon>Sphingomonas</taxon>
    </lineage>
</organism>
<dbReference type="EMBL" id="CP060782">
    <property type="protein sequence ID" value="QNP45387.1"/>
    <property type="molecule type" value="Genomic_DNA"/>
</dbReference>
<proteinExistence type="predicted"/>
<dbReference type="Proteomes" id="UP000516105">
    <property type="component" value="Chromosome"/>
</dbReference>
<protein>
    <submittedName>
        <fullName evidence="1">Uncharacterized protein</fullName>
    </submittedName>
</protein>
<reference evidence="1 2" key="1">
    <citation type="submission" date="2020-08" db="EMBL/GenBank/DDBJ databases">
        <title>Genome sequence of Sphingomonas sediminicola KACC 15039T.</title>
        <authorList>
            <person name="Hyun D.-W."/>
            <person name="Bae J.-W."/>
        </authorList>
    </citation>
    <scope>NUCLEOTIDE SEQUENCE [LARGE SCALE GENOMIC DNA]</scope>
    <source>
        <strain evidence="1 2">KACC 15039</strain>
    </source>
</reference>
<dbReference type="RefSeq" id="WP_187708343.1">
    <property type="nucleotide sequence ID" value="NZ_CP060782.1"/>
</dbReference>
<accession>A0ABX6T8W2</accession>
<dbReference type="PROSITE" id="PS51257">
    <property type="entry name" value="PROKAR_LIPOPROTEIN"/>
    <property type="match status" value="1"/>
</dbReference>
<evidence type="ECO:0000313" key="2">
    <source>
        <dbReference type="Proteomes" id="UP000516105"/>
    </source>
</evidence>
<evidence type="ECO:0000313" key="1">
    <source>
        <dbReference type="EMBL" id="QNP45387.1"/>
    </source>
</evidence>